<protein>
    <submittedName>
        <fullName evidence="2">Uncharacterized protein</fullName>
    </submittedName>
</protein>
<feature type="region of interest" description="Disordered" evidence="1">
    <location>
        <begin position="129"/>
        <end position="162"/>
    </location>
</feature>
<proteinExistence type="predicted"/>
<name>A0AAD6YSF3_9AGAR</name>
<comment type="caution">
    <text evidence="2">The sequence shown here is derived from an EMBL/GenBank/DDBJ whole genome shotgun (WGS) entry which is preliminary data.</text>
</comment>
<gene>
    <name evidence="2" type="ORF">GGX14DRAFT_384781</name>
</gene>
<organism evidence="2 3">
    <name type="scientific">Mycena pura</name>
    <dbReference type="NCBI Taxonomy" id="153505"/>
    <lineage>
        <taxon>Eukaryota</taxon>
        <taxon>Fungi</taxon>
        <taxon>Dikarya</taxon>
        <taxon>Basidiomycota</taxon>
        <taxon>Agaricomycotina</taxon>
        <taxon>Agaricomycetes</taxon>
        <taxon>Agaricomycetidae</taxon>
        <taxon>Agaricales</taxon>
        <taxon>Marasmiineae</taxon>
        <taxon>Mycenaceae</taxon>
        <taxon>Mycena</taxon>
    </lineage>
</organism>
<dbReference type="Proteomes" id="UP001219525">
    <property type="component" value="Unassembled WGS sequence"/>
</dbReference>
<evidence type="ECO:0000313" key="3">
    <source>
        <dbReference type="Proteomes" id="UP001219525"/>
    </source>
</evidence>
<sequence>MSSSSAFIKIAEPTNTNCWSTRSCHASAHQLISSLYALPIRAAHGKTAAVAGRDVQTVAVVYRGSGSVQRAPVTCRGRGWCAGRRRAHGAGGVQTDDVQRAAVTCRGRRWRAEGGGVQTHGGVQRAAAEGAGGGVHTDGGVQRAAAEGTGGDGGVQKRGRSPRMILSRSLDEISEIINHQYSHSNTKSKAASIHTLSRGPSALPPRPSRRTPLSARNFYLVA</sequence>
<evidence type="ECO:0000313" key="2">
    <source>
        <dbReference type="EMBL" id="KAJ7228282.1"/>
    </source>
</evidence>
<dbReference type="AlphaFoldDB" id="A0AAD6YSF3"/>
<evidence type="ECO:0000256" key="1">
    <source>
        <dbReference type="SAM" id="MobiDB-lite"/>
    </source>
</evidence>
<dbReference type="EMBL" id="JARJCW010000002">
    <property type="protein sequence ID" value="KAJ7228282.1"/>
    <property type="molecule type" value="Genomic_DNA"/>
</dbReference>
<reference evidence="2" key="1">
    <citation type="submission" date="2023-03" db="EMBL/GenBank/DDBJ databases">
        <title>Massive genome expansion in bonnet fungi (Mycena s.s.) driven by repeated elements and novel gene families across ecological guilds.</title>
        <authorList>
            <consortium name="Lawrence Berkeley National Laboratory"/>
            <person name="Harder C.B."/>
            <person name="Miyauchi S."/>
            <person name="Viragh M."/>
            <person name="Kuo A."/>
            <person name="Thoen E."/>
            <person name="Andreopoulos B."/>
            <person name="Lu D."/>
            <person name="Skrede I."/>
            <person name="Drula E."/>
            <person name="Henrissat B."/>
            <person name="Morin E."/>
            <person name="Kohler A."/>
            <person name="Barry K."/>
            <person name="LaButti K."/>
            <person name="Morin E."/>
            <person name="Salamov A."/>
            <person name="Lipzen A."/>
            <person name="Mereny Z."/>
            <person name="Hegedus B."/>
            <person name="Baldrian P."/>
            <person name="Stursova M."/>
            <person name="Weitz H."/>
            <person name="Taylor A."/>
            <person name="Grigoriev I.V."/>
            <person name="Nagy L.G."/>
            <person name="Martin F."/>
            <person name="Kauserud H."/>
        </authorList>
    </citation>
    <scope>NUCLEOTIDE SEQUENCE</scope>
    <source>
        <strain evidence="2">9144</strain>
    </source>
</reference>
<feature type="region of interest" description="Disordered" evidence="1">
    <location>
        <begin position="182"/>
        <end position="216"/>
    </location>
</feature>
<keyword evidence="3" id="KW-1185">Reference proteome</keyword>
<accession>A0AAD6YSF3</accession>